<evidence type="ECO:0000256" key="3">
    <source>
        <dbReference type="PIRSR" id="PIRSR000390-1"/>
    </source>
</evidence>
<evidence type="ECO:0000313" key="7">
    <source>
        <dbReference type="Proteomes" id="UP000425960"/>
    </source>
</evidence>
<dbReference type="PIRSF" id="PIRSF000390">
    <property type="entry name" value="PLP_StrS"/>
    <property type="match status" value="1"/>
</dbReference>
<dbReference type="SUPFAM" id="SSF53383">
    <property type="entry name" value="PLP-dependent transferases"/>
    <property type="match status" value="1"/>
</dbReference>
<comment type="similarity">
    <text evidence="2 5">Belongs to the DegT/DnrJ/EryC1 family.</text>
</comment>
<keyword evidence="6" id="KW-0808">Transferase</keyword>
<feature type="modified residue" description="N6-(pyridoxal phosphate)lysine" evidence="4">
    <location>
        <position position="189"/>
    </location>
</feature>
<proteinExistence type="inferred from homology"/>
<dbReference type="Pfam" id="PF01041">
    <property type="entry name" value="DegT_DnrJ_EryC1"/>
    <property type="match status" value="1"/>
</dbReference>
<dbReference type="PANTHER" id="PTHR30244:SF9">
    <property type="entry name" value="PROTEIN RV3402C"/>
    <property type="match status" value="1"/>
</dbReference>
<dbReference type="InterPro" id="IPR015421">
    <property type="entry name" value="PyrdxlP-dep_Trfase_major"/>
</dbReference>
<dbReference type="Gene3D" id="3.40.640.10">
    <property type="entry name" value="Type I PLP-dependent aspartate aminotransferase-like (Major domain)"/>
    <property type="match status" value="1"/>
</dbReference>
<evidence type="ECO:0000256" key="1">
    <source>
        <dbReference type="ARBA" id="ARBA00022898"/>
    </source>
</evidence>
<organism evidence="6 7">
    <name type="scientific">Desulfosarcina ovata subsp. sediminis</name>
    <dbReference type="NCBI Taxonomy" id="885957"/>
    <lineage>
        <taxon>Bacteria</taxon>
        <taxon>Pseudomonadati</taxon>
        <taxon>Thermodesulfobacteriota</taxon>
        <taxon>Desulfobacteria</taxon>
        <taxon>Desulfobacterales</taxon>
        <taxon>Desulfosarcinaceae</taxon>
        <taxon>Desulfosarcina</taxon>
    </lineage>
</organism>
<dbReference type="InterPro" id="IPR015424">
    <property type="entry name" value="PyrdxlP-dep_Trfase"/>
</dbReference>
<sequence>MTTKPFERPVYVTQPFLPDFNNFCDCLKEIWDNHWLTNNGPIVQRYAERLGRYFETNNVCLFTNGTLALQIALQGMDISGEVITTPFTFVATTHALYWNKIRPVFVDIEPDYYTLDPEKVEAAITPWTTAILAVHVFGHPCKLNELSDIARKHNLKLIYDAAHAFGVKIEGKSIAHCGDLSMYSFHATKLYHSIEGGALIFRDSGLKKKFDYLKNFGFENEIEVVMPGTNAKMNEFQALMGELILNQIDDLISHRRKLYETYYHRLSDIPGIHMASCFSSDINYNYAYIPIEIDAGGFGISRDKLYDELKKYNIFTRRYFYPLICNYSCYRSVSVTDPLKVAKSVSSRILTLPIYSQLRIEDVEKICLIIEHIQKKS</sequence>
<name>A0A5K7ZRE2_9BACT</name>
<reference evidence="6 7" key="1">
    <citation type="submission" date="2019-11" db="EMBL/GenBank/DDBJ databases">
        <title>Comparative genomics of hydrocarbon-degrading Desulfosarcina strains.</title>
        <authorList>
            <person name="Watanabe M."/>
            <person name="Kojima H."/>
            <person name="Fukui M."/>
        </authorList>
    </citation>
    <scope>NUCLEOTIDE SEQUENCE [LARGE SCALE GENOMIC DNA]</scope>
    <source>
        <strain evidence="6 7">28bB2T</strain>
    </source>
</reference>
<feature type="active site" description="Proton acceptor" evidence="3">
    <location>
        <position position="189"/>
    </location>
</feature>
<dbReference type="GO" id="GO:0008483">
    <property type="term" value="F:transaminase activity"/>
    <property type="evidence" value="ECO:0007669"/>
    <property type="project" value="UniProtKB-KW"/>
</dbReference>
<evidence type="ECO:0000256" key="4">
    <source>
        <dbReference type="PIRSR" id="PIRSR000390-2"/>
    </source>
</evidence>
<dbReference type="Proteomes" id="UP000425960">
    <property type="component" value="Chromosome"/>
</dbReference>
<dbReference type="GO" id="GO:0030170">
    <property type="term" value="F:pyridoxal phosphate binding"/>
    <property type="evidence" value="ECO:0007669"/>
    <property type="project" value="TreeGrafter"/>
</dbReference>
<protein>
    <submittedName>
        <fullName evidence="6">Aminotransferase DegT</fullName>
    </submittedName>
</protein>
<evidence type="ECO:0000256" key="2">
    <source>
        <dbReference type="ARBA" id="ARBA00037999"/>
    </source>
</evidence>
<evidence type="ECO:0000256" key="5">
    <source>
        <dbReference type="RuleBase" id="RU004508"/>
    </source>
</evidence>
<dbReference type="InterPro" id="IPR000653">
    <property type="entry name" value="DegT/StrS_aminotransferase"/>
</dbReference>
<dbReference type="KEGG" id="dov:DSCO28_18790"/>
<dbReference type="CDD" id="cd00616">
    <property type="entry name" value="AHBA_syn"/>
    <property type="match status" value="1"/>
</dbReference>
<keyword evidence="6" id="KW-0032">Aminotransferase</keyword>
<accession>A0A5K7ZRE2</accession>
<dbReference type="AlphaFoldDB" id="A0A5K7ZRE2"/>
<gene>
    <name evidence="6" type="ORF">DSCO28_18790</name>
</gene>
<keyword evidence="1 4" id="KW-0663">Pyridoxal phosphate</keyword>
<dbReference type="PANTHER" id="PTHR30244">
    <property type="entry name" value="TRANSAMINASE"/>
    <property type="match status" value="1"/>
</dbReference>
<dbReference type="GO" id="GO:0000271">
    <property type="term" value="P:polysaccharide biosynthetic process"/>
    <property type="evidence" value="ECO:0007669"/>
    <property type="project" value="TreeGrafter"/>
</dbReference>
<dbReference type="EMBL" id="AP021876">
    <property type="protein sequence ID" value="BBO81313.1"/>
    <property type="molecule type" value="Genomic_DNA"/>
</dbReference>
<evidence type="ECO:0000313" key="6">
    <source>
        <dbReference type="EMBL" id="BBO81313.1"/>
    </source>
</evidence>
<dbReference type="RefSeq" id="WP_155322053.1">
    <property type="nucleotide sequence ID" value="NZ_AP021876.1"/>
</dbReference>